<evidence type="ECO:0000313" key="3">
    <source>
        <dbReference type="Proteomes" id="UP000660262"/>
    </source>
</evidence>
<dbReference type="Pfam" id="PF00856">
    <property type="entry name" value="SET"/>
    <property type="match status" value="1"/>
</dbReference>
<dbReference type="GO" id="GO:0016279">
    <property type="term" value="F:protein-lysine N-methyltransferase activity"/>
    <property type="evidence" value="ECO:0007669"/>
    <property type="project" value="TreeGrafter"/>
</dbReference>
<organism evidence="2 3">
    <name type="scientific">Pycnococcus provasolii</name>
    <dbReference type="NCBI Taxonomy" id="41880"/>
    <lineage>
        <taxon>Eukaryota</taxon>
        <taxon>Viridiplantae</taxon>
        <taxon>Chlorophyta</taxon>
        <taxon>Pseudoscourfieldiophyceae</taxon>
        <taxon>Pseudoscourfieldiales</taxon>
        <taxon>Pycnococcaceae</taxon>
        <taxon>Pycnococcus</taxon>
    </lineage>
</organism>
<name>A0A830HNZ8_9CHLO</name>
<dbReference type="Gene3D" id="3.90.1410.10">
    <property type="entry name" value="set domain protein methyltransferase, domain 1"/>
    <property type="match status" value="1"/>
</dbReference>
<dbReference type="SUPFAM" id="SSF82199">
    <property type="entry name" value="SET domain"/>
    <property type="match status" value="1"/>
</dbReference>
<dbReference type="OrthoDB" id="441812at2759"/>
<evidence type="ECO:0000259" key="1">
    <source>
        <dbReference type="Pfam" id="PF00856"/>
    </source>
</evidence>
<sequence length="486" mass="53587">MSVSSARTVLAWLASRGGSANPIHVAVRDDVVRGAFASCDLPRGSVVCIVPDDCVLSAEASKAYGVLKGYRMTEDDDRGDRIEQEALVMAILGELLAGPKSKWSAYLASLPEDVHTLNAWGQRERELLQGTAALEDYRQGETLEEGTSLPHRTAETYLSSGMRDVANDVARHVTRLDIPEHKLRHLYERCVSLVSAFSFTLGKGHHVMVPVWDMLNHVTGQKNVRLRHDAKRRCLEMVTTRHVSEGEELINSYGDDLTPSEIVRRYGYFDTGACDPKTGVHPNAEARIDARRVVHLMRAAMMRHVGAGGAARGGKLRFGATGMQVFARKRGYLAVREREKCWRRRILHLARSGMLPVDVEDAVDSRGKRAMRIRHPLAVYGHYVVRADGSPSAALVETVRVLTMPEHEFFGGSAMPSLTEARRVASALAHVCTVAASKLARDAVATPPITDETASTHVAIAFALRESERACLLACRRKCVRYFSSL</sequence>
<dbReference type="Proteomes" id="UP000660262">
    <property type="component" value="Unassembled WGS sequence"/>
</dbReference>
<reference evidence="2" key="1">
    <citation type="submission" date="2020-10" db="EMBL/GenBank/DDBJ databases">
        <title>Unveiling of a novel bifunctional photoreceptor, Dualchrome1, isolated from a cosmopolitan green alga.</title>
        <authorList>
            <person name="Suzuki S."/>
            <person name="Kawachi M."/>
        </authorList>
    </citation>
    <scope>NUCLEOTIDE SEQUENCE</scope>
    <source>
        <strain evidence="2">NIES 2893</strain>
    </source>
</reference>
<dbReference type="PANTHER" id="PTHR13271">
    <property type="entry name" value="UNCHARACTERIZED PUTATIVE METHYLTRANSFERASE"/>
    <property type="match status" value="1"/>
</dbReference>
<comment type="caution">
    <text evidence="2">The sequence shown here is derived from an EMBL/GenBank/DDBJ whole genome shotgun (WGS) entry which is preliminary data.</text>
</comment>
<protein>
    <recommendedName>
        <fullName evidence="1">SET domain-containing protein</fullName>
    </recommendedName>
</protein>
<dbReference type="AlphaFoldDB" id="A0A830HNZ8"/>
<proteinExistence type="predicted"/>
<dbReference type="PANTHER" id="PTHR13271:SF145">
    <property type="entry name" value="SET DOMAIN-CONTAINING PROTEIN"/>
    <property type="match status" value="1"/>
</dbReference>
<accession>A0A830HNZ8</accession>
<keyword evidence="3" id="KW-1185">Reference proteome</keyword>
<dbReference type="InterPro" id="IPR050600">
    <property type="entry name" value="SETD3_SETD6_MTase"/>
</dbReference>
<feature type="domain" description="SET" evidence="1">
    <location>
        <begin position="33"/>
        <end position="254"/>
    </location>
</feature>
<gene>
    <name evidence="2" type="ORF">PPROV_000718200</name>
</gene>
<dbReference type="EMBL" id="BNJQ01000020">
    <property type="protein sequence ID" value="GHP08443.1"/>
    <property type="molecule type" value="Genomic_DNA"/>
</dbReference>
<evidence type="ECO:0000313" key="2">
    <source>
        <dbReference type="EMBL" id="GHP08443.1"/>
    </source>
</evidence>
<dbReference type="InterPro" id="IPR046341">
    <property type="entry name" value="SET_dom_sf"/>
</dbReference>
<dbReference type="InterPro" id="IPR001214">
    <property type="entry name" value="SET_dom"/>
</dbReference>